<dbReference type="Gene3D" id="3.20.20.80">
    <property type="entry name" value="Glycosidases"/>
    <property type="match status" value="1"/>
</dbReference>
<evidence type="ECO:0000313" key="14">
    <source>
        <dbReference type="EMBL" id="EFJ33486.1"/>
    </source>
</evidence>
<evidence type="ECO:0000256" key="4">
    <source>
        <dbReference type="ARBA" id="ARBA00022729"/>
    </source>
</evidence>
<dbReference type="SUPFAM" id="SSF49785">
    <property type="entry name" value="Galactose-binding domain-like"/>
    <property type="match status" value="1"/>
</dbReference>
<evidence type="ECO:0000259" key="11">
    <source>
        <dbReference type="Pfam" id="PF01301"/>
    </source>
</evidence>
<dbReference type="FunFam" id="2.60.120.260:FF:000021">
    <property type="entry name" value="Beta-galactosidase"/>
    <property type="match status" value="1"/>
</dbReference>
<dbReference type="PANTHER" id="PTHR23421">
    <property type="entry name" value="BETA-GALACTOSIDASE RELATED"/>
    <property type="match status" value="1"/>
</dbReference>
<dbReference type="HOGENOM" id="CLU_007853_7_2_1"/>
<dbReference type="GO" id="GO:0005773">
    <property type="term" value="C:vacuole"/>
    <property type="evidence" value="ECO:0000318"/>
    <property type="project" value="GO_Central"/>
</dbReference>
<evidence type="ECO:0000256" key="10">
    <source>
        <dbReference type="RuleBase" id="RU003679"/>
    </source>
</evidence>
<evidence type="ECO:0000256" key="2">
    <source>
        <dbReference type="ARBA" id="ARBA00009809"/>
    </source>
</evidence>
<feature type="non-terminal residue" evidence="14">
    <location>
        <position position="620"/>
    </location>
</feature>
<evidence type="ECO:0000256" key="6">
    <source>
        <dbReference type="ARBA" id="ARBA00023180"/>
    </source>
</evidence>
<dbReference type="SUPFAM" id="SSF51445">
    <property type="entry name" value="(Trans)glycosidases"/>
    <property type="match status" value="1"/>
</dbReference>
<dbReference type="OMA" id="HERQYLH"/>
<dbReference type="Pfam" id="PF21467">
    <property type="entry name" value="BetaGal_gal-bd"/>
    <property type="match status" value="1"/>
</dbReference>
<dbReference type="InterPro" id="IPR048913">
    <property type="entry name" value="BetaGal_gal-bd"/>
</dbReference>
<evidence type="ECO:0000256" key="9">
    <source>
        <dbReference type="RuleBase" id="RU000675"/>
    </source>
</evidence>
<protein>
    <recommendedName>
        <fullName evidence="3 9">Beta-galactosidase</fullName>
        <ecNumber evidence="3 9">3.2.1.23</ecNumber>
    </recommendedName>
</protein>
<comment type="catalytic activity">
    <reaction evidence="1 9">
        <text>Hydrolysis of terminal non-reducing beta-D-galactose residues in beta-D-galactosides.</text>
        <dbReference type="EC" id="3.2.1.23"/>
    </reaction>
</comment>
<dbReference type="KEGG" id="smo:SELMODRAFT_61485"/>
<dbReference type="InterPro" id="IPR001944">
    <property type="entry name" value="Glycoside_Hdrlase_35"/>
</dbReference>
<evidence type="ECO:0000256" key="7">
    <source>
        <dbReference type="ARBA" id="ARBA00023295"/>
    </source>
</evidence>
<dbReference type="eggNOG" id="KOG0496">
    <property type="taxonomic scope" value="Eukaryota"/>
</dbReference>
<keyword evidence="7 9" id="KW-0326">Glycosidase</keyword>
<dbReference type="Gramene" id="EFJ33486">
    <property type="protein sequence ID" value="EFJ33486"/>
    <property type="gene ID" value="SELMODRAFT_61485"/>
</dbReference>
<name>D8R4K0_SELML</name>
<accession>D8R4K0</accession>
<dbReference type="InterPro" id="IPR008979">
    <property type="entry name" value="Galactose-bd-like_sf"/>
</dbReference>
<dbReference type="PROSITE" id="PS01182">
    <property type="entry name" value="GLYCOSYL_HYDROL_F35"/>
    <property type="match status" value="1"/>
</dbReference>
<feature type="domain" description="Glycoside hydrolase 35 catalytic" evidence="11">
    <location>
        <begin position="11"/>
        <end position="334"/>
    </location>
</feature>
<dbReference type="InterPro" id="IPR031330">
    <property type="entry name" value="Gly_Hdrlase_35_cat"/>
</dbReference>
<evidence type="ECO:0000256" key="3">
    <source>
        <dbReference type="ARBA" id="ARBA00012756"/>
    </source>
</evidence>
<dbReference type="Proteomes" id="UP000001514">
    <property type="component" value="Unassembled WGS sequence"/>
</dbReference>
<dbReference type="FunFam" id="3.20.20.80:FF:000115">
    <property type="entry name" value="Beta-galactosidase"/>
    <property type="match status" value="1"/>
</dbReference>
<evidence type="ECO:0000313" key="15">
    <source>
        <dbReference type="Proteomes" id="UP000001514"/>
    </source>
</evidence>
<dbReference type="EC" id="3.2.1.23" evidence="3 9"/>
<feature type="active site" description="Proton donor" evidence="8">
    <location>
        <position position="159"/>
    </location>
</feature>
<reference evidence="14 15" key="1">
    <citation type="journal article" date="2011" name="Science">
        <title>The Selaginella genome identifies genetic changes associated with the evolution of vascular plants.</title>
        <authorList>
            <person name="Banks J.A."/>
            <person name="Nishiyama T."/>
            <person name="Hasebe M."/>
            <person name="Bowman J.L."/>
            <person name="Gribskov M."/>
            <person name="dePamphilis C."/>
            <person name="Albert V.A."/>
            <person name="Aono N."/>
            <person name="Aoyama T."/>
            <person name="Ambrose B.A."/>
            <person name="Ashton N.W."/>
            <person name="Axtell M.J."/>
            <person name="Barker E."/>
            <person name="Barker M.S."/>
            <person name="Bennetzen J.L."/>
            <person name="Bonawitz N.D."/>
            <person name="Chapple C."/>
            <person name="Cheng C."/>
            <person name="Correa L.G."/>
            <person name="Dacre M."/>
            <person name="DeBarry J."/>
            <person name="Dreyer I."/>
            <person name="Elias M."/>
            <person name="Engstrom E.M."/>
            <person name="Estelle M."/>
            <person name="Feng L."/>
            <person name="Finet C."/>
            <person name="Floyd S.K."/>
            <person name="Frommer W.B."/>
            <person name="Fujita T."/>
            <person name="Gramzow L."/>
            <person name="Gutensohn M."/>
            <person name="Harholt J."/>
            <person name="Hattori M."/>
            <person name="Heyl A."/>
            <person name="Hirai T."/>
            <person name="Hiwatashi Y."/>
            <person name="Ishikawa M."/>
            <person name="Iwata M."/>
            <person name="Karol K.G."/>
            <person name="Koehler B."/>
            <person name="Kolukisaoglu U."/>
            <person name="Kubo M."/>
            <person name="Kurata T."/>
            <person name="Lalonde S."/>
            <person name="Li K."/>
            <person name="Li Y."/>
            <person name="Litt A."/>
            <person name="Lyons E."/>
            <person name="Manning G."/>
            <person name="Maruyama T."/>
            <person name="Michael T.P."/>
            <person name="Mikami K."/>
            <person name="Miyazaki S."/>
            <person name="Morinaga S."/>
            <person name="Murata T."/>
            <person name="Mueller-Roeber B."/>
            <person name="Nelson D.R."/>
            <person name="Obara M."/>
            <person name="Oguri Y."/>
            <person name="Olmstead R.G."/>
            <person name="Onodera N."/>
            <person name="Petersen B.L."/>
            <person name="Pils B."/>
            <person name="Prigge M."/>
            <person name="Rensing S.A."/>
            <person name="Riano-Pachon D.M."/>
            <person name="Roberts A.W."/>
            <person name="Sato Y."/>
            <person name="Scheller H.V."/>
            <person name="Schulz B."/>
            <person name="Schulz C."/>
            <person name="Shakirov E.V."/>
            <person name="Shibagaki N."/>
            <person name="Shinohara N."/>
            <person name="Shippen D.E."/>
            <person name="Soerensen I."/>
            <person name="Sotooka R."/>
            <person name="Sugimoto N."/>
            <person name="Sugita M."/>
            <person name="Sumikawa N."/>
            <person name="Tanurdzic M."/>
            <person name="Theissen G."/>
            <person name="Ulvskov P."/>
            <person name="Wakazuki S."/>
            <person name="Weng J.K."/>
            <person name="Willats W.W."/>
            <person name="Wipf D."/>
            <person name="Wolf P.G."/>
            <person name="Yang L."/>
            <person name="Zimmer A.D."/>
            <person name="Zhu Q."/>
            <person name="Mitros T."/>
            <person name="Hellsten U."/>
            <person name="Loque D."/>
            <person name="Otillar R."/>
            <person name="Salamov A."/>
            <person name="Schmutz J."/>
            <person name="Shapiro H."/>
            <person name="Lindquist E."/>
            <person name="Lucas S."/>
            <person name="Rokhsar D."/>
            <person name="Grigoriev I.V."/>
        </authorList>
    </citation>
    <scope>NUCLEOTIDE SEQUENCE [LARGE SCALE GENOMIC DNA]</scope>
</reference>
<gene>
    <name evidence="14" type="ORF">SELMODRAFT_61485</name>
</gene>
<dbReference type="FunCoup" id="D8R4K0">
    <property type="interactions" value="1501"/>
</dbReference>
<dbReference type="Pfam" id="PF21317">
    <property type="entry name" value="BetaGal_ABD_1"/>
    <property type="match status" value="1"/>
</dbReference>
<evidence type="ECO:0000256" key="1">
    <source>
        <dbReference type="ARBA" id="ARBA00001412"/>
    </source>
</evidence>
<dbReference type="InterPro" id="IPR019801">
    <property type="entry name" value="Glyco_hydro_35_CS"/>
</dbReference>
<sequence length="620" mass="69584">SRSFSIENDAFYKDGEPFRILGGEIHYFRIVPEYWKDRIQRAKAMGLNTIQTYVPWNVHEPSEGEFFFGDPVNLEAFLKLAQELEVLVMLRMGPYVCGEWDLGGFPSWLLSKKPQLKLRTSDSSYLKLVDQWWNVLLPKLVPFLYSRGGPLIMLQVENEYGSFGSDKQYLHHLVSDAREYLGNEIILYTTDGATDDALQRGTISRDDVYAAVDFPTGWDPVAAFALQKNYNSPGKSPALSTEFYTGWLTHWGENLATTSPYVAAAELDKLLSANGSVVLYMAHGGSNFGFFSGANTGGKETIYQPDITSYDYDAPIGEGGDLGEKFWRFREVLSSYVNFPLPDPPQLPSRRNTGTVVLQKLANLFQVLQSLSHEFYLQQAPVAMELLNQSFGFIVYRSRLPSHAKPGSILEIKKIHDRAQVYVGKSSQSLRLVGTLQRWSNSSLQLPDGSSAGLEIYILVENMGRINYGPFIFDQKGILSSVILDNVPMLGWRAYTLSLADVAENQEVLINFAIHSKFFFLSLAAPHCDGPAFYAATFESEAQMDTFISFKGWSKGVAFVNGFNLGRFWPDAGPQCSLYVPGPLLRQGENQLLILELENTLLHNKTLQFLGQHDWTCGKN</sequence>
<evidence type="ECO:0000259" key="13">
    <source>
        <dbReference type="Pfam" id="PF21467"/>
    </source>
</evidence>
<keyword evidence="6" id="KW-0325">Glycoprotein</keyword>
<proteinExistence type="inferred from homology"/>
<keyword evidence="15" id="KW-1185">Reference proteome</keyword>
<dbReference type="InParanoid" id="D8R4K0"/>
<dbReference type="Pfam" id="PF01301">
    <property type="entry name" value="Glyco_hydro_35"/>
    <property type="match status" value="1"/>
</dbReference>
<dbReference type="InterPro" id="IPR026283">
    <property type="entry name" value="B-gal_1-like"/>
</dbReference>
<dbReference type="GO" id="GO:0004565">
    <property type="term" value="F:beta-galactosidase activity"/>
    <property type="evidence" value="ECO:0000318"/>
    <property type="project" value="GO_Central"/>
</dbReference>
<dbReference type="InterPro" id="IPR017853">
    <property type="entry name" value="GH"/>
</dbReference>
<organism evidence="15">
    <name type="scientific">Selaginella moellendorffii</name>
    <name type="common">Spikemoss</name>
    <dbReference type="NCBI Taxonomy" id="88036"/>
    <lineage>
        <taxon>Eukaryota</taxon>
        <taxon>Viridiplantae</taxon>
        <taxon>Streptophyta</taxon>
        <taxon>Embryophyta</taxon>
        <taxon>Tracheophyta</taxon>
        <taxon>Lycopodiopsida</taxon>
        <taxon>Selaginellales</taxon>
        <taxon>Selaginellaceae</taxon>
        <taxon>Selaginella</taxon>
    </lineage>
</organism>
<dbReference type="PIRSF" id="PIRSF006336">
    <property type="entry name" value="B-gal"/>
    <property type="match status" value="1"/>
</dbReference>
<dbReference type="GO" id="GO:0019388">
    <property type="term" value="P:galactose catabolic process"/>
    <property type="evidence" value="ECO:0000318"/>
    <property type="project" value="GO_Central"/>
</dbReference>
<dbReference type="InterPro" id="IPR048912">
    <property type="entry name" value="BetaGal1-like_ABD1"/>
</dbReference>
<feature type="domain" description="Beta-galactosidase 1-like first all-beta" evidence="12">
    <location>
        <begin position="381"/>
        <end position="497"/>
    </location>
</feature>
<dbReference type="EMBL" id="GL377571">
    <property type="protein sequence ID" value="EFJ33486.1"/>
    <property type="molecule type" value="Genomic_DNA"/>
</dbReference>
<feature type="non-terminal residue" evidence="14">
    <location>
        <position position="1"/>
    </location>
</feature>
<keyword evidence="4" id="KW-0732">Signal</keyword>
<evidence type="ECO:0000259" key="12">
    <source>
        <dbReference type="Pfam" id="PF21317"/>
    </source>
</evidence>
<keyword evidence="5 9" id="KW-0378">Hydrolase</keyword>
<comment type="similarity">
    <text evidence="2 10">Belongs to the glycosyl hydrolase 35 family.</text>
</comment>
<dbReference type="AlphaFoldDB" id="D8R4K0"/>
<feature type="active site" description="Nucleophile" evidence="8">
    <location>
        <position position="242"/>
    </location>
</feature>
<feature type="domain" description="Beta-galactosidase galactose-binding" evidence="13">
    <location>
        <begin position="531"/>
        <end position="590"/>
    </location>
</feature>
<evidence type="ECO:0000256" key="5">
    <source>
        <dbReference type="ARBA" id="ARBA00022801"/>
    </source>
</evidence>
<dbReference type="STRING" id="88036.D8R4K0"/>
<dbReference type="Gene3D" id="2.60.120.260">
    <property type="entry name" value="Galactose-binding domain-like"/>
    <property type="match status" value="2"/>
</dbReference>
<dbReference type="PRINTS" id="PR00742">
    <property type="entry name" value="GLHYDRLASE35"/>
</dbReference>
<evidence type="ECO:0000256" key="8">
    <source>
        <dbReference type="PIRSR" id="PIRSR006336-1"/>
    </source>
</evidence>